<gene>
    <name evidence="2" type="ORF">RDWZM_001337</name>
</gene>
<evidence type="ECO:0000256" key="1">
    <source>
        <dbReference type="SAM" id="Phobius"/>
    </source>
</evidence>
<dbReference type="AlphaFoldDB" id="A0A9Q0ME39"/>
<dbReference type="EMBL" id="JAPWDV010000001">
    <property type="protein sequence ID" value="KAJ6222792.1"/>
    <property type="molecule type" value="Genomic_DNA"/>
</dbReference>
<feature type="transmembrane region" description="Helical" evidence="1">
    <location>
        <begin position="12"/>
        <end position="31"/>
    </location>
</feature>
<name>A0A9Q0ME39_BLOTA</name>
<proteinExistence type="predicted"/>
<comment type="caution">
    <text evidence="2">The sequence shown here is derived from an EMBL/GenBank/DDBJ whole genome shotgun (WGS) entry which is preliminary data.</text>
</comment>
<keyword evidence="3" id="KW-1185">Reference proteome</keyword>
<keyword evidence="1" id="KW-1133">Transmembrane helix</keyword>
<sequence>MAGIKTIDVRTSIVFSIMYTFILPPSCASVIQLDLPSLITYSLDEFAQLLSIAMPMAMYMNIVYACVRLRQWNNNNNNKKLRFSCSLNACMTPLHWLPNLTPSVFCNITFALFSYIDRRCSHCPNEPKD</sequence>
<keyword evidence="1" id="KW-0812">Transmembrane</keyword>
<accession>A0A9Q0ME39</accession>
<protein>
    <submittedName>
        <fullName evidence="2">Uncharacterized protein</fullName>
    </submittedName>
</protein>
<keyword evidence="1" id="KW-0472">Membrane</keyword>
<evidence type="ECO:0000313" key="3">
    <source>
        <dbReference type="Proteomes" id="UP001142055"/>
    </source>
</evidence>
<dbReference type="Proteomes" id="UP001142055">
    <property type="component" value="Chromosome 1"/>
</dbReference>
<evidence type="ECO:0000313" key="2">
    <source>
        <dbReference type="EMBL" id="KAJ6222792.1"/>
    </source>
</evidence>
<feature type="transmembrane region" description="Helical" evidence="1">
    <location>
        <begin position="46"/>
        <end position="67"/>
    </location>
</feature>
<reference evidence="2" key="1">
    <citation type="submission" date="2022-12" db="EMBL/GenBank/DDBJ databases">
        <title>Genome assemblies of Blomia tropicalis.</title>
        <authorList>
            <person name="Cui Y."/>
        </authorList>
    </citation>
    <scope>NUCLEOTIDE SEQUENCE</scope>
    <source>
        <tissue evidence="2">Adult mites</tissue>
    </source>
</reference>
<organism evidence="2 3">
    <name type="scientific">Blomia tropicalis</name>
    <name type="common">Mite</name>
    <dbReference type="NCBI Taxonomy" id="40697"/>
    <lineage>
        <taxon>Eukaryota</taxon>
        <taxon>Metazoa</taxon>
        <taxon>Ecdysozoa</taxon>
        <taxon>Arthropoda</taxon>
        <taxon>Chelicerata</taxon>
        <taxon>Arachnida</taxon>
        <taxon>Acari</taxon>
        <taxon>Acariformes</taxon>
        <taxon>Sarcoptiformes</taxon>
        <taxon>Astigmata</taxon>
        <taxon>Glycyphagoidea</taxon>
        <taxon>Echimyopodidae</taxon>
        <taxon>Blomia</taxon>
    </lineage>
</organism>